<organism evidence="1">
    <name type="scientific">Anguilla anguilla</name>
    <name type="common">European freshwater eel</name>
    <name type="synonym">Muraena anguilla</name>
    <dbReference type="NCBI Taxonomy" id="7936"/>
    <lineage>
        <taxon>Eukaryota</taxon>
        <taxon>Metazoa</taxon>
        <taxon>Chordata</taxon>
        <taxon>Craniata</taxon>
        <taxon>Vertebrata</taxon>
        <taxon>Euteleostomi</taxon>
        <taxon>Actinopterygii</taxon>
        <taxon>Neopterygii</taxon>
        <taxon>Teleostei</taxon>
        <taxon>Anguilliformes</taxon>
        <taxon>Anguillidae</taxon>
        <taxon>Anguilla</taxon>
    </lineage>
</organism>
<accession>A0A0E9USN9</accession>
<name>A0A0E9USN9_ANGAN</name>
<sequence length="24" mass="2520">MICEVKFPLICGGCPSSACMVHGH</sequence>
<protein>
    <submittedName>
        <fullName evidence="1">Uncharacterized protein</fullName>
    </submittedName>
</protein>
<evidence type="ECO:0000313" key="1">
    <source>
        <dbReference type="EMBL" id="JAH68879.1"/>
    </source>
</evidence>
<dbReference type="EMBL" id="GBXM01039698">
    <property type="protein sequence ID" value="JAH68879.1"/>
    <property type="molecule type" value="Transcribed_RNA"/>
</dbReference>
<dbReference type="AlphaFoldDB" id="A0A0E9USN9"/>
<reference evidence="1" key="1">
    <citation type="submission" date="2014-11" db="EMBL/GenBank/DDBJ databases">
        <authorList>
            <person name="Amaro Gonzalez C."/>
        </authorList>
    </citation>
    <scope>NUCLEOTIDE SEQUENCE</scope>
</reference>
<proteinExistence type="predicted"/>
<reference evidence="1" key="2">
    <citation type="journal article" date="2015" name="Fish Shellfish Immunol.">
        <title>Early steps in the European eel (Anguilla anguilla)-Vibrio vulnificus interaction in the gills: Role of the RtxA13 toxin.</title>
        <authorList>
            <person name="Callol A."/>
            <person name="Pajuelo D."/>
            <person name="Ebbesson L."/>
            <person name="Teles M."/>
            <person name="MacKenzie S."/>
            <person name="Amaro C."/>
        </authorList>
    </citation>
    <scope>NUCLEOTIDE SEQUENCE</scope>
</reference>